<dbReference type="Proteomes" id="UP000241986">
    <property type="component" value="Unassembled WGS sequence"/>
</dbReference>
<reference evidence="1 2" key="1">
    <citation type="submission" date="2018-03" db="EMBL/GenBank/DDBJ databases">
        <title>Aeromonas veronii whole genome sequencing and analysis.</title>
        <authorList>
            <person name="Xie H."/>
            <person name="Liu T."/>
            <person name="Wang K."/>
        </authorList>
    </citation>
    <scope>NUCLEOTIDE SEQUENCE [LARGE SCALE GENOMIC DNA]</scope>
    <source>
        <strain evidence="1 2">XH.VA.1</strain>
    </source>
</reference>
<evidence type="ECO:0000313" key="2">
    <source>
        <dbReference type="Proteomes" id="UP000241986"/>
    </source>
</evidence>
<dbReference type="EMBL" id="PZKL01000037">
    <property type="protein sequence ID" value="PTH80086.1"/>
    <property type="molecule type" value="Genomic_DNA"/>
</dbReference>
<comment type="caution">
    <text evidence="1">The sequence shown here is derived from an EMBL/GenBank/DDBJ whole genome shotgun (WGS) entry which is preliminary data.</text>
</comment>
<accession>A0A2T4MZY4</accession>
<name>A0A2T4MZY4_AERVE</name>
<proteinExistence type="predicted"/>
<organism evidence="1 2">
    <name type="scientific">Aeromonas veronii</name>
    <dbReference type="NCBI Taxonomy" id="654"/>
    <lineage>
        <taxon>Bacteria</taxon>
        <taxon>Pseudomonadati</taxon>
        <taxon>Pseudomonadota</taxon>
        <taxon>Gammaproteobacteria</taxon>
        <taxon>Aeromonadales</taxon>
        <taxon>Aeromonadaceae</taxon>
        <taxon>Aeromonas</taxon>
    </lineage>
</organism>
<dbReference type="RefSeq" id="WP_107683969.1">
    <property type="nucleotide sequence ID" value="NZ_PZKL01000037.1"/>
</dbReference>
<sequence>MGYTDKQKEHLILKELISEAVSHGFYVRVHDGEEWAGPATRNVKRALEDTGSTDEDDVVFIVSDTNLDKVSEEVRDFYHKSKAERPERKGFEFGTVSLVYGNGHDVISNNSLSIEKYIEKTMKLAEALQDEDYVHHVENSKDSSPEI</sequence>
<protein>
    <submittedName>
        <fullName evidence="1">Uncharacterized protein</fullName>
    </submittedName>
</protein>
<evidence type="ECO:0000313" key="1">
    <source>
        <dbReference type="EMBL" id="PTH80086.1"/>
    </source>
</evidence>
<gene>
    <name evidence="1" type="ORF">DAA48_16100</name>
</gene>
<dbReference type="AlphaFoldDB" id="A0A2T4MZY4"/>